<keyword evidence="4" id="KW-1185">Reference proteome</keyword>
<evidence type="ECO:0000313" key="3">
    <source>
        <dbReference type="EMBL" id="SOJ54262.1"/>
    </source>
</evidence>
<dbReference type="Gene3D" id="3.40.50.1820">
    <property type="entry name" value="alpha/beta hydrolase"/>
    <property type="match status" value="1"/>
</dbReference>
<dbReference type="Gene3D" id="1.10.287.850">
    <property type="entry name" value="HP0062-like domain"/>
    <property type="match status" value="1"/>
</dbReference>
<organism evidence="3 4">
    <name type="scientific">Mycobacterium simulans</name>
    <dbReference type="NCBI Taxonomy" id="627089"/>
    <lineage>
        <taxon>Bacteria</taxon>
        <taxon>Bacillati</taxon>
        <taxon>Actinomycetota</taxon>
        <taxon>Actinomycetes</taxon>
        <taxon>Mycobacteriales</taxon>
        <taxon>Mycobacteriaceae</taxon>
        <taxon>Mycobacterium</taxon>
    </lineage>
</organism>
<evidence type="ECO:0000259" key="1">
    <source>
        <dbReference type="Pfam" id="PF00934"/>
    </source>
</evidence>
<feature type="domain" description="PE-PPE" evidence="2">
    <location>
        <begin position="157"/>
        <end position="384"/>
    </location>
</feature>
<evidence type="ECO:0000259" key="2">
    <source>
        <dbReference type="Pfam" id="PF08237"/>
    </source>
</evidence>
<dbReference type="Pfam" id="PF08237">
    <property type="entry name" value="PE-PPE"/>
    <property type="match status" value="1"/>
</dbReference>
<dbReference type="SUPFAM" id="SSF140459">
    <property type="entry name" value="PE/PPE dimer-like"/>
    <property type="match status" value="1"/>
</dbReference>
<reference evidence="3 4" key="1">
    <citation type="submission" date="2017-10" db="EMBL/GenBank/DDBJ databases">
        <authorList>
            <consortium name="Urmite Genomes"/>
        </authorList>
    </citation>
    <scope>NUCLEOTIDE SEQUENCE [LARGE SCALE GENOMIC DNA]</scope>
    <source>
        <strain evidence="3 4">FB-527</strain>
    </source>
</reference>
<gene>
    <name evidence="3" type="primary">PE3_10</name>
    <name evidence="3" type="ORF">MSIMFB_01761</name>
</gene>
<dbReference type="InterPro" id="IPR013228">
    <property type="entry name" value="PE-PPE_C"/>
</dbReference>
<evidence type="ECO:0000313" key="4">
    <source>
        <dbReference type="Proteomes" id="UP000554965"/>
    </source>
</evidence>
<dbReference type="InterPro" id="IPR038332">
    <property type="entry name" value="PPE_sf"/>
</dbReference>
<dbReference type="AlphaFoldDB" id="A0A7Z7N9W5"/>
<sequence length="558" mass="58428">MTYVVAEPQMMAVLADDAERIGSAISAASAAAARLTSDLPAAAADEVSEAIAQLFGEYGQEYQAIATEVEAFHRQFHQALATAKNAYAQAEAANVVALQEALEAPIAPTQTPKAAGIPPFPANEVSLFPGVTGVPIPSKVQIDLANGLYVRSTGILQALFTPQEGYPWTGVKSLPFDKSVGLGTTIFENTIYDLIHNSGKSVTVVGGSQSAVIASQVMRDLASGSSIFGANPARADQLNFVLFGNEASPNGGMFSRFPNLSLPSLGLTFGGSTPADTIYPTAIYTLEYDGFASFPRYPLNIIADLNALAGIVYVHPTYLDLTPEQINNAIPLPTSPGYSGVTSYYMIRTENLPLLEPLRAIPVIGDPLANLVQPALKVIVNLGYGDPAHGFSTSYADVLTPFGLFPDVSLAEVADALGAGIRQGIHDFTNDLQAIFAQPFTLPSLSLPSFAMPSLDLGATLAAFPSPMTLVNTAASIISTDYAVLLPIADVAFSMITTVPVYLGQLFVEQLLQGSLINAIGYPLAAVVGLGSIAGGIELFTIANALISNISDIHTLIS</sequence>
<dbReference type="InterPro" id="IPR000084">
    <property type="entry name" value="PE-PGRS_N"/>
</dbReference>
<dbReference type="EMBL" id="OCTY01000002">
    <property type="protein sequence ID" value="SOJ54262.1"/>
    <property type="molecule type" value="Genomic_DNA"/>
</dbReference>
<dbReference type="RefSeq" id="WP_186242327.1">
    <property type="nucleotide sequence ID" value="NZ_OCTY01000002.1"/>
</dbReference>
<dbReference type="InterPro" id="IPR029058">
    <property type="entry name" value="AB_hydrolase_fold"/>
</dbReference>
<comment type="caution">
    <text evidence="3">The sequence shown here is derived from an EMBL/GenBank/DDBJ whole genome shotgun (WGS) entry which is preliminary data.</text>
</comment>
<feature type="domain" description="PE" evidence="1">
    <location>
        <begin position="4"/>
        <end position="94"/>
    </location>
</feature>
<dbReference type="Proteomes" id="UP000554965">
    <property type="component" value="Unassembled WGS sequence"/>
</dbReference>
<protein>
    <submittedName>
        <fullName evidence="3">PE family protein PE3</fullName>
    </submittedName>
</protein>
<proteinExistence type="predicted"/>
<accession>A0A7Z7N9W5</accession>
<name>A0A7Z7N9W5_9MYCO</name>
<dbReference type="Pfam" id="PF00934">
    <property type="entry name" value="PE"/>
    <property type="match status" value="1"/>
</dbReference>